<organism evidence="6 7">
    <name type="scientific">Carex littledalei</name>
    <dbReference type="NCBI Taxonomy" id="544730"/>
    <lineage>
        <taxon>Eukaryota</taxon>
        <taxon>Viridiplantae</taxon>
        <taxon>Streptophyta</taxon>
        <taxon>Embryophyta</taxon>
        <taxon>Tracheophyta</taxon>
        <taxon>Spermatophyta</taxon>
        <taxon>Magnoliopsida</taxon>
        <taxon>Liliopsida</taxon>
        <taxon>Poales</taxon>
        <taxon>Cyperaceae</taxon>
        <taxon>Cyperoideae</taxon>
        <taxon>Cariceae</taxon>
        <taxon>Carex</taxon>
        <taxon>Carex subgen. Euthyceras</taxon>
    </lineage>
</organism>
<keyword evidence="2 5" id="KW-0732">Signal</keyword>
<dbReference type="AlphaFoldDB" id="A0A833RAJ5"/>
<evidence type="ECO:0000256" key="3">
    <source>
        <dbReference type="ARBA" id="ARBA00022801"/>
    </source>
</evidence>
<feature type="chain" id="PRO_5033008293" evidence="5">
    <location>
        <begin position="22"/>
        <end position="385"/>
    </location>
</feature>
<keyword evidence="4" id="KW-0325">Glycoprotein</keyword>
<proteinExistence type="inferred from homology"/>
<sequence>MILHRVLLLLQILPGLLIVSAYNTKLPCHFPAIFNFGDSNSDTGGLSATGLVDPVRLPNGETFFKAPSGRYADGRLLIDFIAEKLGLPYVEAYLDALGGNFSHGANFATTLSPILEQNSTLPLGFYSPFSLAVQLHQYLQLKIRSQLIYQQGGIKKCMMPRPEYFTEALYTIDIGQNDLTAILFTSSPNTSPENYLQVALQRFATVIKEIYRAGGRYFLIHNTGPLGCLAYVLVRPPVGPEQTDETGCRIFYNALAKKFNAMLNETITKLREDLPAAALTLVDVYSAKYHLITHASKYGFEHPLEVCCGNGDNKYNYNATARCGQTKTVDGVDILLAKSCKDPQKSINWDGPHYTEAANKWVFDRISKGQFSDPPHPLVHACHQS</sequence>
<comment type="similarity">
    <text evidence="1">Belongs to the 'GDSL' lipolytic enzyme family.</text>
</comment>
<evidence type="ECO:0000256" key="2">
    <source>
        <dbReference type="ARBA" id="ARBA00022729"/>
    </source>
</evidence>
<dbReference type="InterPro" id="IPR035669">
    <property type="entry name" value="SGNH_plant_lipase-like"/>
</dbReference>
<reference evidence="6" key="1">
    <citation type="submission" date="2020-01" db="EMBL/GenBank/DDBJ databases">
        <title>Genome sequence of Kobresia littledalei, the first chromosome-level genome in the family Cyperaceae.</title>
        <authorList>
            <person name="Qu G."/>
        </authorList>
    </citation>
    <scope>NUCLEOTIDE SEQUENCE</scope>
    <source>
        <strain evidence="6">C.B.Clarke</strain>
        <tissue evidence="6">Leaf</tissue>
    </source>
</reference>
<dbReference type="OrthoDB" id="652939at2759"/>
<dbReference type="EMBL" id="SWLB01000006">
    <property type="protein sequence ID" value="KAF3337832.1"/>
    <property type="molecule type" value="Genomic_DNA"/>
</dbReference>
<name>A0A833RAJ5_9POAL</name>
<evidence type="ECO:0000256" key="1">
    <source>
        <dbReference type="ARBA" id="ARBA00008668"/>
    </source>
</evidence>
<dbReference type="PANTHER" id="PTHR22835:SF117">
    <property type="entry name" value="GDSL-LIKE LIPASE_ACYLHYDROLASE"/>
    <property type="match status" value="1"/>
</dbReference>
<dbReference type="GO" id="GO:0016788">
    <property type="term" value="F:hydrolase activity, acting on ester bonds"/>
    <property type="evidence" value="ECO:0007669"/>
    <property type="project" value="InterPro"/>
</dbReference>
<dbReference type="InterPro" id="IPR001087">
    <property type="entry name" value="GDSL"/>
</dbReference>
<evidence type="ECO:0000313" key="6">
    <source>
        <dbReference type="EMBL" id="KAF3337832.1"/>
    </source>
</evidence>
<evidence type="ECO:0000256" key="4">
    <source>
        <dbReference type="ARBA" id="ARBA00023180"/>
    </source>
</evidence>
<accession>A0A833RAJ5</accession>
<feature type="signal peptide" evidence="5">
    <location>
        <begin position="1"/>
        <end position="21"/>
    </location>
</feature>
<dbReference type="Gene3D" id="3.40.50.1110">
    <property type="entry name" value="SGNH hydrolase"/>
    <property type="match status" value="1"/>
</dbReference>
<keyword evidence="3" id="KW-0378">Hydrolase</keyword>
<dbReference type="CDD" id="cd01837">
    <property type="entry name" value="SGNH_plant_lipase_like"/>
    <property type="match status" value="1"/>
</dbReference>
<dbReference type="PANTHER" id="PTHR22835">
    <property type="entry name" value="ZINC FINGER FYVE DOMAIN CONTAINING PROTEIN"/>
    <property type="match status" value="1"/>
</dbReference>
<evidence type="ECO:0000256" key="5">
    <source>
        <dbReference type="SAM" id="SignalP"/>
    </source>
</evidence>
<evidence type="ECO:0000313" key="7">
    <source>
        <dbReference type="Proteomes" id="UP000623129"/>
    </source>
</evidence>
<dbReference type="Pfam" id="PF00657">
    <property type="entry name" value="Lipase_GDSL"/>
    <property type="match status" value="1"/>
</dbReference>
<comment type="caution">
    <text evidence="6">The sequence shown here is derived from an EMBL/GenBank/DDBJ whole genome shotgun (WGS) entry which is preliminary data.</text>
</comment>
<dbReference type="InterPro" id="IPR036514">
    <property type="entry name" value="SGNH_hydro_sf"/>
</dbReference>
<protein>
    <submittedName>
        <fullName evidence="6">GDSL esterase/lipase</fullName>
    </submittedName>
</protein>
<dbReference type="Proteomes" id="UP000623129">
    <property type="component" value="Unassembled WGS sequence"/>
</dbReference>
<keyword evidence="7" id="KW-1185">Reference proteome</keyword>
<gene>
    <name evidence="6" type="ORF">FCM35_KLT18419</name>
</gene>